<dbReference type="GO" id="GO:0032259">
    <property type="term" value="P:methylation"/>
    <property type="evidence" value="ECO:0007669"/>
    <property type="project" value="UniProtKB-KW"/>
</dbReference>
<dbReference type="InterPro" id="IPR029063">
    <property type="entry name" value="SAM-dependent_MTases_sf"/>
</dbReference>
<dbReference type="GO" id="GO:0003677">
    <property type="term" value="F:DNA binding"/>
    <property type="evidence" value="ECO:0007669"/>
    <property type="project" value="InterPro"/>
</dbReference>
<dbReference type="EMBL" id="FLUQ01000004">
    <property type="protein sequence ID" value="SBW08287.1"/>
    <property type="molecule type" value="Genomic_DNA"/>
</dbReference>
<dbReference type="InterPro" id="IPR002941">
    <property type="entry name" value="DNA_methylase_N4/N6"/>
</dbReference>
<evidence type="ECO:0000256" key="4">
    <source>
        <dbReference type="ARBA" id="ARBA00022691"/>
    </source>
</evidence>
<sequence length="658" mass="73890">MDKMRMESQDLTQANIDKIAELFPGAITEAKDENGKLKKAVNFEMLKQLLSADVVEGDEAYEFTWVGKKASIVEAGKPIRKTLRPVVEDETIPTGLDSTGTTYRSSGSKNWDTTENLYIEGDNFDVLKLLQESYLDKINVIYIDPPYNTGNDFLYKDKFSITKDEYDDDLGVYDKDGIMLFRNSESFGRFHSNWCSMIYARLKLSLNLLADGGIIAVSINDKEIFQLGKIMDELFGSNNKLACAPWLSEASGGKEKTGLRTGHEYLLVYAKNKSENTVTQTEKATGELNLTDQFGPYRKGRELMKWGGASLRQDRPNQFYELLTPHGFSVYPYRNDGKEGHWRWGKENNSILAAQQETDFFHWELTSFDSGVTVDGKTERWVPYVKIRDTKKTVGWSTWLDKVGTNAEGTRELKELFGIKIFDTPKPTQLIKWVISLHEDDNSIVLDFFSGAAVTAQATSQLNAEDGGNRKFIMVQLPEECAPDSEAAKAGYANICEIGKERIRRAGEKIKADNAGKDGIDNLDIGFRVLKLDSTNMKDVYYGAGEYDQGKLTDLISNIKDDRDDMDLLYGCLLEWGLSLSLPHTSEKIGGVTVHTYNNGDLMACFAPKVSETVVREIAARKPLRVVFRDSSFADASAKINVEEIFKLMAPNTTVKVL</sequence>
<dbReference type="SUPFAM" id="SSF53335">
    <property type="entry name" value="S-adenosyl-L-methionine-dependent methyltransferases"/>
    <property type="match status" value="1"/>
</dbReference>
<evidence type="ECO:0000313" key="6">
    <source>
        <dbReference type="EMBL" id="SBW08287.1"/>
    </source>
</evidence>
<dbReference type="EC" id="2.1.1.72" evidence="6"/>
<keyword evidence="4" id="KW-0949">S-adenosyl-L-methionine</keyword>
<keyword evidence="3 6" id="KW-0808">Transferase</keyword>
<accession>A0A212K9G9</accession>
<keyword evidence="2 6" id="KW-0489">Methyltransferase</keyword>
<dbReference type="PROSITE" id="PS00092">
    <property type="entry name" value="N6_MTASE"/>
    <property type="match status" value="1"/>
</dbReference>
<dbReference type="Gene3D" id="3.40.50.150">
    <property type="entry name" value="Vaccinia Virus protein VP39"/>
    <property type="match status" value="1"/>
</dbReference>
<dbReference type="PIRSF" id="PIRSF015855">
    <property type="entry name" value="TypeIII_Mtase_mKpnI"/>
    <property type="match status" value="1"/>
</dbReference>
<evidence type="ECO:0000256" key="3">
    <source>
        <dbReference type="ARBA" id="ARBA00022679"/>
    </source>
</evidence>
<protein>
    <submittedName>
        <fullName evidence="6">Site-specific DNA-methyltransferase (Adenine-specific)</fullName>
        <ecNumber evidence="6">2.1.1.72</ecNumber>
    </submittedName>
</protein>
<reference evidence="6" key="1">
    <citation type="submission" date="2016-04" db="EMBL/GenBank/DDBJ databases">
        <authorList>
            <person name="Evans L.H."/>
            <person name="Alamgir A."/>
            <person name="Owens N."/>
            <person name="Weber N.D."/>
            <person name="Virtaneva K."/>
            <person name="Barbian K."/>
            <person name="Babar A."/>
            <person name="Rosenke K."/>
        </authorList>
    </citation>
    <scope>NUCLEOTIDE SEQUENCE</scope>
    <source>
        <strain evidence="6">86</strain>
    </source>
</reference>
<evidence type="ECO:0000256" key="2">
    <source>
        <dbReference type="ARBA" id="ARBA00022603"/>
    </source>
</evidence>
<proteinExistence type="inferred from homology"/>
<feature type="domain" description="DNA methylase N-4/N-6" evidence="5">
    <location>
        <begin position="138"/>
        <end position="480"/>
    </location>
</feature>
<comment type="similarity">
    <text evidence="1">Belongs to the N(4)/N(6)-methyltransferase family.</text>
</comment>
<dbReference type="AlphaFoldDB" id="A0A212K9G9"/>
<dbReference type="GO" id="GO:0008170">
    <property type="term" value="F:N-methyltransferase activity"/>
    <property type="evidence" value="ECO:0007669"/>
    <property type="project" value="InterPro"/>
</dbReference>
<gene>
    <name evidence="6" type="ORF">KL86DPRO_40063</name>
</gene>
<dbReference type="GO" id="GO:0009007">
    <property type="term" value="F:site-specific DNA-methyltransferase (adenine-specific) activity"/>
    <property type="evidence" value="ECO:0007669"/>
    <property type="project" value="UniProtKB-EC"/>
</dbReference>
<dbReference type="InterPro" id="IPR002052">
    <property type="entry name" value="DNA_methylase_N6_adenine_CS"/>
</dbReference>
<organism evidence="6">
    <name type="scientific">uncultured delta proteobacterium</name>
    <dbReference type="NCBI Taxonomy" id="34034"/>
    <lineage>
        <taxon>Bacteria</taxon>
        <taxon>Deltaproteobacteria</taxon>
        <taxon>environmental samples</taxon>
    </lineage>
</organism>
<dbReference type="Pfam" id="PF01555">
    <property type="entry name" value="N6_N4_Mtase"/>
    <property type="match status" value="1"/>
</dbReference>
<dbReference type="InterPro" id="IPR002295">
    <property type="entry name" value="N4/N6-MTase_EcoPI_Mod-like"/>
</dbReference>
<dbReference type="PRINTS" id="PR00506">
    <property type="entry name" value="D21N6MTFRASE"/>
</dbReference>
<evidence type="ECO:0000256" key="1">
    <source>
        <dbReference type="ARBA" id="ARBA00006594"/>
    </source>
</evidence>
<evidence type="ECO:0000259" key="5">
    <source>
        <dbReference type="Pfam" id="PF01555"/>
    </source>
</evidence>
<name>A0A212K9G9_9DELT</name>